<dbReference type="PANTHER" id="PTHR13056">
    <property type="entry name" value="VACUOLAR FUSION PROTEIN CCZ1 HOMOLOG-RELATED"/>
    <property type="match status" value="1"/>
</dbReference>
<dbReference type="HOGENOM" id="CLU_009628_0_0_1"/>
<comment type="similarity">
    <text evidence="1">Belongs to the CCZ1 family.</text>
</comment>
<feature type="compositionally biased region" description="Polar residues" evidence="2">
    <location>
        <begin position="374"/>
        <end position="384"/>
    </location>
</feature>
<dbReference type="Pfam" id="PF19031">
    <property type="entry name" value="Intu_longin_1"/>
    <property type="match status" value="1"/>
</dbReference>
<feature type="region of interest" description="Disordered" evidence="2">
    <location>
        <begin position="40"/>
        <end position="67"/>
    </location>
</feature>
<feature type="region of interest" description="Disordered" evidence="2">
    <location>
        <begin position="351"/>
        <end position="436"/>
    </location>
</feature>
<dbReference type="Proteomes" id="UP000023758">
    <property type="component" value="Unassembled WGS sequence"/>
</dbReference>
<proteinExistence type="inferred from homology"/>
<dbReference type="OrthoDB" id="240546at2759"/>
<dbReference type="AlphaFoldDB" id="A0A022WED8"/>
<evidence type="ECO:0000256" key="1">
    <source>
        <dbReference type="ARBA" id="ARBA00005352"/>
    </source>
</evidence>
<dbReference type="EMBL" id="KK207720">
    <property type="protein sequence ID" value="EZF56458.1"/>
    <property type="molecule type" value="Genomic_DNA"/>
</dbReference>
<feature type="compositionally biased region" description="Polar residues" evidence="2">
    <location>
        <begin position="459"/>
        <end position="477"/>
    </location>
</feature>
<feature type="domain" description="CCZ1/INTU/HSP4 first Longin" evidence="3">
    <location>
        <begin position="15"/>
        <end position="191"/>
    </location>
</feature>
<feature type="region of interest" description="Disordered" evidence="2">
    <location>
        <begin position="457"/>
        <end position="496"/>
    </location>
</feature>
<feature type="compositionally biased region" description="Basic residues" evidence="2">
    <location>
        <begin position="358"/>
        <end position="370"/>
    </location>
</feature>
<feature type="region of interest" description="Disordered" evidence="2">
    <location>
        <begin position="732"/>
        <end position="769"/>
    </location>
</feature>
<protein>
    <recommendedName>
        <fullName evidence="3">CCZ1/INTU/HSP4 first Longin domain-containing protein</fullName>
    </recommendedName>
</protein>
<evidence type="ECO:0000256" key="2">
    <source>
        <dbReference type="SAM" id="MobiDB-lite"/>
    </source>
</evidence>
<evidence type="ECO:0000313" key="4">
    <source>
        <dbReference type="EMBL" id="EZF56458.1"/>
    </source>
</evidence>
<dbReference type="GO" id="GO:0035658">
    <property type="term" value="C:Mon1-Ccz1 complex"/>
    <property type="evidence" value="ECO:0007669"/>
    <property type="project" value="InterPro"/>
</dbReference>
<name>A0A022WED8_TRIRU</name>
<dbReference type="PANTHER" id="PTHR13056:SF0">
    <property type="entry name" value="VACUOLAR FUSION PROTEIN CCZ1 HOMOLOG-RELATED"/>
    <property type="match status" value="1"/>
</dbReference>
<dbReference type="InterPro" id="IPR043987">
    <property type="entry name" value="CCZ1/INTU/HSP4_longin_1"/>
</dbReference>
<gene>
    <name evidence="4" type="ORF">H103_01163</name>
</gene>
<feature type="compositionally biased region" description="Basic and acidic residues" evidence="2">
    <location>
        <begin position="760"/>
        <end position="769"/>
    </location>
</feature>
<sequence>MPPLEPPSVIPAQLSFLTIYNPSLGTTDKTLQDQIVFYYSTPSQTKPPGDVPGRDTARANSSEEENKRLRHVGLAQGMVSFAKCVTRDHEYQRQPRLVNQITCRNFSSVEPVDSIETENSRIVLKELEPSWWILASIDLTRIIHVQKGSTSSTEETSNDIQVEYSSRELSPPYILSQQLSKAYSIFLLHHGSSLESLYKTLSRKTFCIYLDRYWTRFVWSWDILLNGNPAIDLFSATKLAGGGELGIGVGEEEWGSGEREVLEGFISRTEGLVDMVVSRFGDAENPSREQIPSKKEPVKSNKQEWTGCMMSPGPQDGVIFSGIGALSRESLIHISQWMEWVYRYGEDAYGVRGDPKSTHRRKRKKQRKEKQIKNTQLEANTSPVTVKPHHEPSIQPTEISPRIPPPLVVTSTKPKGSETGLKSPKAPSDKATDSSTFGTENILNIITLGYGSSWGATPESPSLNTGTSSSRPQSTPKTLAFTPHQKQSSRAGESTGRFLIGLRDDLENEKSDSENIEEGNSTVELTKQATSSKIIVRKLEVTVQSSSPPEDSFPTLVPRSLQVVIYLYQPFMFTFLFECDTKALSSASFYRTIHHQIGPLQKPLLSSTSPSNIVERLSRYDLHQFPRGQGKSSPEETLYDIIYEPFRQTIRTSLPNIPEPEIPSDQIRAYNNPRDINHLPPWSRADALNVYTQIINTYLETKTQSSELERICKTNRGWWVLWMRLLTPPDLPGPHATSSNGKKSGSSDAQSQATAGTSSRHLESHMSREEHCEPTANVAFLVRKASDSNQSGRGHIRSQSGPGFFRSIGGRFGRELEGWSGTPGGLVEGVGLDAKKYIDALINLNR</sequence>
<feature type="compositionally biased region" description="Polar residues" evidence="2">
    <location>
        <begin position="736"/>
        <end position="759"/>
    </location>
</feature>
<evidence type="ECO:0000259" key="3">
    <source>
        <dbReference type="Pfam" id="PF19031"/>
    </source>
</evidence>
<dbReference type="InterPro" id="IPR013176">
    <property type="entry name" value="Ccz1"/>
</dbReference>
<organism evidence="4">
    <name type="scientific">Trichophyton rubrum CBS 288.86</name>
    <dbReference type="NCBI Taxonomy" id="1215330"/>
    <lineage>
        <taxon>Eukaryota</taxon>
        <taxon>Fungi</taxon>
        <taxon>Dikarya</taxon>
        <taxon>Ascomycota</taxon>
        <taxon>Pezizomycotina</taxon>
        <taxon>Eurotiomycetes</taxon>
        <taxon>Eurotiomycetidae</taxon>
        <taxon>Onygenales</taxon>
        <taxon>Arthrodermataceae</taxon>
        <taxon>Trichophyton</taxon>
    </lineage>
</organism>
<accession>A0A022WED8</accession>
<dbReference type="GO" id="GO:0016192">
    <property type="term" value="P:vesicle-mediated transport"/>
    <property type="evidence" value="ECO:0007669"/>
    <property type="project" value="InterPro"/>
</dbReference>
<reference evidence="4" key="1">
    <citation type="submission" date="2014-02" db="EMBL/GenBank/DDBJ databases">
        <title>The Genome Sequence of Trichophyton rubrum (morphotype fischeri) CBS 288.86.</title>
        <authorList>
            <consortium name="The Broad Institute Genomics Platform"/>
            <person name="Cuomo C.A."/>
            <person name="White T.C."/>
            <person name="Graser Y."/>
            <person name="Martinez-Rossi N."/>
            <person name="Heitman J."/>
            <person name="Young S.K."/>
            <person name="Zeng Q."/>
            <person name="Gargeya S."/>
            <person name="Abouelleil A."/>
            <person name="Alvarado L."/>
            <person name="Chapman S.B."/>
            <person name="Gainer-Dewar J."/>
            <person name="Goldberg J."/>
            <person name="Griggs A."/>
            <person name="Gujja S."/>
            <person name="Hansen M."/>
            <person name="Howarth C."/>
            <person name="Imamovic A."/>
            <person name="Larimer J."/>
            <person name="Martinez D."/>
            <person name="Murphy C."/>
            <person name="Pearson M.D."/>
            <person name="Persinoti G."/>
            <person name="Poon T."/>
            <person name="Priest M."/>
            <person name="Roberts A.D."/>
            <person name="Saif S."/>
            <person name="Shea T.D."/>
            <person name="Sykes S.N."/>
            <person name="Wortman J."/>
            <person name="Nusbaum C."/>
            <person name="Birren B."/>
        </authorList>
    </citation>
    <scope>NUCLEOTIDE SEQUENCE [LARGE SCALE GENOMIC DNA]</scope>
    <source>
        <strain evidence="4">CBS 288.86</strain>
    </source>
</reference>